<comment type="caution">
    <text evidence="1">The sequence shown here is derived from an EMBL/GenBank/DDBJ whole genome shotgun (WGS) entry which is preliminary data.</text>
</comment>
<evidence type="ECO:0000313" key="1">
    <source>
        <dbReference type="EMBL" id="RMM68343.1"/>
    </source>
</evidence>
<dbReference type="AlphaFoldDB" id="A0A3M3G274"/>
<proteinExistence type="predicted"/>
<dbReference type="Gene3D" id="3.30.559.30">
    <property type="entry name" value="Nonribosomal peptide synthetase, condensation domain"/>
    <property type="match status" value="1"/>
</dbReference>
<sequence length="426" mass="47364">MEILRALSDVEAAFHYLLEMGNGSTQVVTALRLKGNFDGAILSARLASWAARHEVLNVTVHTTHTDSEQEELLLIRKPFQPEQLIISHEQQWFDHQAFFCKEINTPLRSGWPWRLSVILVRGALYLYFTRSHVFSDAFSTREVLRSLLEILLWNVSTEKLSTLIPNRVGQPLKQLKTAPLTVATQAHNAATTALRHCSISTIAERQTRIHRRVLDQKLSASIIAVCKARNITLNECFAAALAEAYANCLGTRQVELYTAINSRRHFSDALTNGLGCNIHVLSCSLQIMPLPLDSQALLYRSSLLQAGMGWAPSSLPHKALKSKVSQLCAAEHFLGPCITNSGINDFTSAIDRQVDFIETAVNRNVANYSVVLHVSCFRGRLQLLYSYASPAMSDALVKEIDYELMTRLGLLEASLSGQHSLLSVAL</sequence>
<dbReference type="Proteomes" id="UP000276829">
    <property type="component" value="Unassembled WGS sequence"/>
</dbReference>
<dbReference type="Gene3D" id="3.30.559.10">
    <property type="entry name" value="Chloramphenicol acetyltransferase-like domain"/>
    <property type="match status" value="1"/>
</dbReference>
<evidence type="ECO:0000313" key="2">
    <source>
        <dbReference type="Proteomes" id="UP000276829"/>
    </source>
</evidence>
<protein>
    <recommendedName>
        <fullName evidence="3">Condensation domain-containing protein</fullName>
    </recommendedName>
</protein>
<organism evidence="1 2">
    <name type="scientific">Pseudomonas savastanoi pv. glycinea</name>
    <name type="common">Pseudomonas syringae pv. glycinea</name>
    <dbReference type="NCBI Taxonomy" id="318"/>
    <lineage>
        <taxon>Bacteria</taxon>
        <taxon>Pseudomonadati</taxon>
        <taxon>Pseudomonadota</taxon>
        <taxon>Gammaproteobacteria</taxon>
        <taxon>Pseudomonadales</taxon>
        <taxon>Pseudomonadaceae</taxon>
        <taxon>Pseudomonas</taxon>
    </lineage>
</organism>
<name>A0A3M3G274_PSESG</name>
<reference evidence="1 2" key="1">
    <citation type="submission" date="2018-08" db="EMBL/GenBank/DDBJ databases">
        <title>Recombination of ecologically and evolutionarily significant loci maintains genetic cohesion in the Pseudomonas syringae species complex.</title>
        <authorList>
            <person name="Dillon M."/>
            <person name="Thakur S."/>
            <person name="Almeida R.N.D."/>
            <person name="Weir B.S."/>
            <person name="Guttman D.S."/>
        </authorList>
    </citation>
    <scope>NUCLEOTIDE SEQUENCE [LARGE SCALE GENOMIC DNA]</scope>
    <source>
        <strain evidence="1 2">ICMP 4324</strain>
    </source>
</reference>
<evidence type="ECO:0008006" key="3">
    <source>
        <dbReference type="Google" id="ProtNLM"/>
    </source>
</evidence>
<dbReference type="RefSeq" id="WP_054088873.1">
    <property type="nucleotide sequence ID" value="NZ_RBON01000163.1"/>
</dbReference>
<dbReference type="InterPro" id="IPR023213">
    <property type="entry name" value="CAT-like_dom_sf"/>
</dbReference>
<dbReference type="EMBL" id="RBON01000163">
    <property type="protein sequence ID" value="RMM68343.1"/>
    <property type="molecule type" value="Genomic_DNA"/>
</dbReference>
<accession>A0A3M3G274</accession>
<gene>
    <name evidence="1" type="ORF">ALQ73_102485</name>
</gene>
<dbReference type="SUPFAM" id="SSF52777">
    <property type="entry name" value="CoA-dependent acyltransferases"/>
    <property type="match status" value="2"/>
</dbReference>